<organism evidence="1 2">
    <name type="scientific">Panaeolus cyanescens</name>
    <dbReference type="NCBI Taxonomy" id="181874"/>
    <lineage>
        <taxon>Eukaryota</taxon>
        <taxon>Fungi</taxon>
        <taxon>Dikarya</taxon>
        <taxon>Basidiomycota</taxon>
        <taxon>Agaricomycotina</taxon>
        <taxon>Agaricomycetes</taxon>
        <taxon>Agaricomycetidae</taxon>
        <taxon>Agaricales</taxon>
        <taxon>Agaricineae</taxon>
        <taxon>Galeropsidaceae</taxon>
        <taxon>Panaeolus</taxon>
    </lineage>
</organism>
<evidence type="ECO:0000313" key="1">
    <source>
        <dbReference type="EMBL" id="PPQ81722.1"/>
    </source>
</evidence>
<comment type="caution">
    <text evidence="1">The sequence shown here is derived from an EMBL/GenBank/DDBJ whole genome shotgun (WGS) entry which is preliminary data.</text>
</comment>
<name>A0A409WTA6_9AGAR</name>
<dbReference type="AlphaFoldDB" id="A0A409WTA6"/>
<proteinExistence type="predicted"/>
<dbReference type="OrthoDB" id="3147752at2759"/>
<keyword evidence="2" id="KW-1185">Reference proteome</keyword>
<sequence length="116" mass="12638">MTKMSKVTFTNFIDYSSAGILKMGGATFPQSGKPYLAIQDSIMVIDKVWKQIRAAVKEGIISCDVELTFSDPGADFDGATMDDSYKEESLSSDSKEEDTVLCPVAGMTLTPNHRTN</sequence>
<evidence type="ECO:0000313" key="2">
    <source>
        <dbReference type="Proteomes" id="UP000284842"/>
    </source>
</evidence>
<gene>
    <name evidence="1" type="ORF">CVT24_003407</name>
</gene>
<protein>
    <submittedName>
        <fullName evidence="1">Uncharacterized protein</fullName>
    </submittedName>
</protein>
<dbReference type="EMBL" id="NHTK01005246">
    <property type="protein sequence ID" value="PPQ81722.1"/>
    <property type="molecule type" value="Genomic_DNA"/>
</dbReference>
<accession>A0A409WTA6</accession>
<dbReference type="InParanoid" id="A0A409WTA6"/>
<dbReference type="Proteomes" id="UP000284842">
    <property type="component" value="Unassembled WGS sequence"/>
</dbReference>
<reference evidence="1 2" key="1">
    <citation type="journal article" date="2018" name="Evol. Lett.">
        <title>Horizontal gene cluster transfer increased hallucinogenic mushroom diversity.</title>
        <authorList>
            <person name="Reynolds H.T."/>
            <person name="Vijayakumar V."/>
            <person name="Gluck-Thaler E."/>
            <person name="Korotkin H.B."/>
            <person name="Matheny P.B."/>
            <person name="Slot J.C."/>
        </authorList>
    </citation>
    <scope>NUCLEOTIDE SEQUENCE [LARGE SCALE GENOMIC DNA]</scope>
    <source>
        <strain evidence="1 2">2629</strain>
    </source>
</reference>